<dbReference type="Proteomes" id="UP001313282">
    <property type="component" value="Unassembled WGS sequence"/>
</dbReference>
<organism evidence="2 3">
    <name type="scientific">Orbilia javanica</name>
    <dbReference type="NCBI Taxonomy" id="47235"/>
    <lineage>
        <taxon>Eukaryota</taxon>
        <taxon>Fungi</taxon>
        <taxon>Dikarya</taxon>
        <taxon>Ascomycota</taxon>
        <taxon>Pezizomycotina</taxon>
        <taxon>Orbiliomycetes</taxon>
        <taxon>Orbiliales</taxon>
        <taxon>Orbiliaceae</taxon>
        <taxon>Orbilia</taxon>
    </lineage>
</organism>
<protein>
    <submittedName>
        <fullName evidence="2">Uncharacterized protein</fullName>
    </submittedName>
</protein>
<evidence type="ECO:0000256" key="1">
    <source>
        <dbReference type="SAM" id="MobiDB-lite"/>
    </source>
</evidence>
<evidence type="ECO:0000313" key="3">
    <source>
        <dbReference type="Proteomes" id="UP001313282"/>
    </source>
</evidence>
<proteinExistence type="predicted"/>
<feature type="compositionally biased region" description="Low complexity" evidence="1">
    <location>
        <begin position="123"/>
        <end position="133"/>
    </location>
</feature>
<comment type="caution">
    <text evidence="2">The sequence shown here is derived from an EMBL/GenBank/DDBJ whole genome shotgun (WGS) entry which is preliminary data.</text>
</comment>
<keyword evidence="3" id="KW-1185">Reference proteome</keyword>
<reference evidence="2 3" key="1">
    <citation type="submission" date="2019-10" db="EMBL/GenBank/DDBJ databases">
        <authorList>
            <person name="Palmer J.M."/>
        </authorList>
    </citation>
    <scope>NUCLEOTIDE SEQUENCE [LARGE SCALE GENOMIC DNA]</scope>
    <source>
        <strain evidence="2 3">TWF718</strain>
    </source>
</reference>
<name>A0AAN8MRU6_9PEZI</name>
<dbReference type="EMBL" id="JAVHNR010000003">
    <property type="protein sequence ID" value="KAK6347479.1"/>
    <property type="molecule type" value="Genomic_DNA"/>
</dbReference>
<evidence type="ECO:0000313" key="2">
    <source>
        <dbReference type="EMBL" id="KAK6347479.1"/>
    </source>
</evidence>
<dbReference type="AlphaFoldDB" id="A0AAN8MRU6"/>
<feature type="region of interest" description="Disordered" evidence="1">
    <location>
        <begin position="123"/>
        <end position="142"/>
    </location>
</feature>
<gene>
    <name evidence="2" type="ORF">TWF718_005320</name>
</gene>
<sequence>MPLVPIGHHQYILPGGEQVFTYRNSEILQKITRTQGNVLRKAETERYLRKKADRLFLGWMKELRDASTKYHQCVIHIKELARLQATGEPPPDKSLVLVKKLVLKRSSPDLSSVTTSTITTTTTTTCTTTTPTKTPRPQNRSRIPISTRRKDNKSRLWSRSIQGHKIPRFLNDGEHHGFLNYSSRPVTPKTHVWRPEPGVASGKFSRIGSTARRRPRTAPNESELLIGLKDDVRRKINFRKV</sequence>
<accession>A0AAN8MRU6</accession>